<feature type="compositionally biased region" description="Low complexity" evidence="1">
    <location>
        <begin position="739"/>
        <end position="798"/>
    </location>
</feature>
<feature type="compositionally biased region" description="Basic and acidic residues" evidence="1">
    <location>
        <begin position="92"/>
        <end position="105"/>
    </location>
</feature>
<sequence length="830" mass="89772">MSSRKTGTSGYGVVKVDLPEHNPHADPRPRSKSVMVTKRSSQSAPSRQSKGTDPTPAHPGDDAPEDEELLDTKYDGKKPSSTNRKAATLPAERPRKPKTEARYEEYESPAEDDLERRRLGKPHKQLFSVDEPEDEPEEEEDEDNRLVVGWVTPPKPPSPKPAPPQPRVRSNSEVKPAPPRPRKDDNMRPSEDARPKPHVHDRFNCHRNTHHHHGGHHHGHHHHDGHHNHHCCHDYGANSHPHYYPPHDWFAHMARHAYGPHNQYAYPLGRPTFANIPELPTLPAQCREPYPSLPIPPTSLLRDLEAQLKPPADINPVVAIASAAPATLLDLQEALKQAQEKHTTTFMGLVPKVFNLTDADPALRNLANVVQIRFAERRGEETVNRVHLVPRGRLALGTIVASHPTLDFDLVFPSDFILRRWNISPDEKDKDLQPQTIANALDLNPASIVQGEIDGVKLRPVIQAVWDQLGGRADGFIFPGGKDDAARYLPQGWCSLHKGDSEHKSRLRLVTSGAPKIYINIWIKVSLTLYGREMIVGVDQSSARSDGKFQMVKVIATSSASLSEAPLSPAHRMAITILVWCMNCVKVPAGSDLAPRIRTSHFILALAALRKLNPADGLYIAPTDATAETFSLGEVFRTVCKILKYLARAYAPDQQVYIPSLKFPFPLSSCTPLDALYSQASAKGPLLVPPIVLLVEAMEKLLDVVDLALNGSGDPAKAAESGLKGMVSIAGSGGNADSATATNLNTTPGTTDTTSGGQGPTTGTLGTEMEKTPTTGGAGNTEGTTVAPAAATENTATEGGVGNLGGAVTQSTPTTPANPAAAAPAPSRSG</sequence>
<feature type="compositionally biased region" description="Acidic residues" evidence="1">
    <location>
        <begin position="130"/>
        <end position="143"/>
    </location>
</feature>
<feature type="compositionally biased region" description="Basic residues" evidence="1">
    <location>
        <begin position="205"/>
        <end position="227"/>
    </location>
</feature>
<reference evidence="2 3" key="1">
    <citation type="journal article" date="2019" name="Fungal Biol. Biotechnol.">
        <title>Draft genome sequence of fastidious pathogen Ceratobasidium theobromae, which causes vascular-streak dieback in Theobroma cacao.</title>
        <authorList>
            <person name="Ali S.S."/>
            <person name="Asman A."/>
            <person name="Shao J."/>
            <person name="Firmansyah A.P."/>
            <person name="Susilo A.W."/>
            <person name="Rosmana A."/>
            <person name="McMahon P."/>
            <person name="Junaid M."/>
            <person name="Guest D."/>
            <person name="Kheng T.Y."/>
            <person name="Meinhardt L.W."/>
            <person name="Bailey B.A."/>
        </authorList>
    </citation>
    <scope>NUCLEOTIDE SEQUENCE [LARGE SCALE GENOMIC DNA]</scope>
    <source>
        <strain evidence="2 3">CT2</strain>
    </source>
</reference>
<feature type="compositionally biased region" description="Polar residues" evidence="1">
    <location>
        <begin position="38"/>
        <end position="52"/>
    </location>
</feature>
<feature type="compositionally biased region" description="Basic and acidic residues" evidence="1">
    <location>
        <begin position="181"/>
        <end position="204"/>
    </location>
</feature>
<feature type="region of interest" description="Disordered" evidence="1">
    <location>
        <begin position="734"/>
        <end position="830"/>
    </location>
</feature>
<dbReference type="Proteomes" id="UP000383932">
    <property type="component" value="Unassembled WGS sequence"/>
</dbReference>
<feature type="region of interest" description="Disordered" evidence="1">
    <location>
        <begin position="1"/>
        <end position="227"/>
    </location>
</feature>
<comment type="caution">
    <text evidence="2">The sequence shown here is derived from an EMBL/GenBank/DDBJ whole genome shotgun (WGS) entry which is preliminary data.</text>
</comment>
<dbReference type="AlphaFoldDB" id="A0A5N5QLB5"/>
<feature type="compositionally biased region" description="Basic and acidic residues" evidence="1">
    <location>
        <begin position="17"/>
        <end position="29"/>
    </location>
</feature>
<evidence type="ECO:0000256" key="1">
    <source>
        <dbReference type="SAM" id="MobiDB-lite"/>
    </source>
</evidence>
<name>A0A5N5QLB5_9AGAM</name>
<proteinExistence type="predicted"/>
<evidence type="ECO:0000313" key="2">
    <source>
        <dbReference type="EMBL" id="KAB5592338.1"/>
    </source>
</evidence>
<evidence type="ECO:0000313" key="3">
    <source>
        <dbReference type="Proteomes" id="UP000383932"/>
    </source>
</evidence>
<keyword evidence="3" id="KW-1185">Reference proteome</keyword>
<feature type="compositionally biased region" description="Pro residues" evidence="1">
    <location>
        <begin position="153"/>
        <end position="166"/>
    </location>
</feature>
<gene>
    <name evidence="2" type="ORF">CTheo_4219</name>
</gene>
<feature type="compositionally biased region" description="Low complexity" evidence="1">
    <location>
        <begin position="812"/>
        <end position="830"/>
    </location>
</feature>
<dbReference type="EMBL" id="SSOP01000068">
    <property type="protein sequence ID" value="KAB5592338.1"/>
    <property type="molecule type" value="Genomic_DNA"/>
</dbReference>
<organism evidence="2 3">
    <name type="scientific">Ceratobasidium theobromae</name>
    <dbReference type="NCBI Taxonomy" id="1582974"/>
    <lineage>
        <taxon>Eukaryota</taxon>
        <taxon>Fungi</taxon>
        <taxon>Dikarya</taxon>
        <taxon>Basidiomycota</taxon>
        <taxon>Agaricomycotina</taxon>
        <taxon>Agaricomycetes</taxon>
        <taxon>Cantharellales</taxon>
        <taxon>Ceratobasidiaceae</taxon>
        <taxon>Ceratobasidium</taxon>
    </lineage>
</organism>
<protein>
    <submittedName>
        <fullName evidence="2">Uncharacterized protein</fullName>
    </submittedName>
</protein>
<dbReference type="OrthoDB" id="3260743at2759"/>
<dbReference type="PANTHER" id="PTHR34377">
    <property type="entry name" value="TETRATRICOPEPTIDE REPEAT (TPR)-LIKE SUPERFAMILY PROTEIN"/>
    <property type="match status" value="1"/>
</dbReference>
<accession>A0A5N5QLB5</accession>